<reference evidence="1" key="2">
    <citation type="journal article" date="2022" name="New Phytol.">
        <title>Evolutionary transition to the ectomycorrhizal habit in the genomes of a hyperdiverse lineage of mushroom-forming fungi.</title>
        <authorList>
            <person name="Looney B."/>
            <person name="Miyauchi S."/>
            <person name="Morin E."/>
            <person name="Drula E."/>
            <person name="Courty P.E."/>
            <person name="Kohler A."/>
            <person name="Kuo A."/>
            <person name="LaButti K."/>
            <person name="Pangilinan J."/>
            <person name="Lipzen A."/>
            <person name="Riley R."/>
            <person name="Andreopoulos W."/>
            <person name="He G."/>
            <person name="Johnson J."/>
            <person name="Nolan M."/>
            <person name="Tritt A."/>
            <person name="Barry K.W."/>
            <person name="Grigoriev I.V."/>
            <person name="Nagy L.G."/>
            <person name="Hibbett D."/>
            <person name="Henrissat B."/>
            <person name="Matheny P.B."/>
            <person name="Labbe J."/>
            <person name="Martin F.M."/>
        </authorList>
    </citation>
    <scope>NUCLEOTIDE SEQUENCE</scope>
    <source>
        <strain evidence="1">FP105234-sp</strain>
    </source>
</reference>
<gene>
    <name evidence="1" type="ORF">FA95DRAFT_1567200</name>
</gene>
<evidence type="ECO:0000313" key="1">
    <source>
        <dbReference type="EMBL" id="KAI0039388.1"/>
    </source>
</evidence>
<name>A0ACB8R5T2_9AGAM</name>
<sequence length="143" mass="15347">MPSAGGRPLRRCGLGHVATALLLYKAGARDARPEKGGLVVCSHRRAPTVQAQQSQRSGAGSQSKERPFWAQAQMGYPGPGHGASLPKIFTTALTGCVALIFSLSTFRFGTLLSAPYRWVPGVTVMYKDDDGRCEAHYNASLLR</sequence>
<evidence type="ECO:0000313" key="2">
    <source>
        <dbReference type="Proteomes" id="UP000814033"/>
    </source>
</evidence>
<proteinExistence type="predicted"/>
<keyword evidence="2" id="KW-1185">Reference proteome</keyword>
<accession>A0ACB8R5T2</accession>
<reference evidence="1" key="1">
    <citation type="submission" date="2021-02" db="EMBL/GenBank/DDBJ databases">
        <authorList>
            <consortium name="DOE Joint Genome Institute"/>
            <person name="Ahrendt S."/>
            <person name="Looney B.P."/>
            <person name="Miyauchi S."/>
            <person name="Morin E."/>
            <person name="Drula E."/>
            <person name="Courty P.E."/>
            <person name="Chicoki N."/>
            <person name="Fauchery L."/>
            <person name="Kohler A."/>
            <person name="Kuo A."/>
            <person name="Labutti K."/>
            <person name="Pangilinan J."/>
            <person name="Lipzen A."/>
            <person name="Riley R."/>
            <person name="Andreopoulos W."/>
            <person name="He G."/>
            <person name="Johnson J."/>
            <person name="Barry K.W."/>
            <person name="Grigoriev I.V."/>
            <person name="Nagy L."/>
            <person name="Hibbett D."/>
            <person name="Henrissat B."/>
            <person name="Matheny P.B."/>
            <person name="Labbe J."/>
            <person name="Martin F."/>
        </authorList>
    </citation>
    <scope>NUCLEOTIDE SEQUENCE</scope>
    <source>
        <strain evidence="1">FP105234-sp</strain>
    </source>
</reference>
<organism evidence="1 2">
    <name type="scientific">Auriscalpium vulgare</name>
    <dbReference type="NCBI Taxonomy" id="40419"/>
    <lineage>
        <taxon>Eukaryota</taxon>
        <taxon>Fungi</taxon>
        <taxon>Dikarya</taxon>
        <taxon>Basidiomycota</taxon>
        <taxon>Agaricomycotina</taxon>
        <taxon>Agaricomycetes</taxon>
        <taxon>Russulales</taxon>
        <taxon>Auriscalpiaceae</taxon>
        <taxon>Auriscalpium</taxon>
    </lineage>
</organism>
<comment type="caution">
    <text evidence="1">The sequence shown here is derived from an EMBL/GenBank/DDBJ whole genome shotgun (WGS) entry which is preliminary data.</text>
</comment>
<protein>
    <submittedName>
        <fullName evidence="1">Uncharacterized protein</fullName>
    </submittedName>
</protein>
<dbReference type="EMBL" id="MU276311">
    <property type="protein sequence ID" value="KAI0039388.1"/>
    <property type="molecule type" value="Genomic_DNA"/>
</dbReference>
<dbReference type="Proteomes" id="UP000814033">
    <property type="component" value="Unassembled WGS sequence"/>
</dbReference>